<evidence type="ECO:0000256" key="1">
    <source>
        <dbReference type="ARBA" id="ARBA00001974"/>
    </source>
</evidence>
<dbReference type="InterPro" id="IPR006076">
    <property type="entry name" value="FAD-dep_OxRdtase"/>
</dbReference>
<feature type="domain" description="FAD dependent oxidoreductase" evidence="6">
    <location>
        <begin position="9"/>
        <end position="396"/>
    </location>
</feature>
<keyword evidence="4" id="KW-0274">FAD</keyword>
<dbReference type="GO" id="GO:0004368">
    <property type="term" value="F:glycerol-3-phosphate dehydrogenase (quinone) activity"/>
    <property type="evidence" value="ECO:0007669"/>
    <property type="project" value="UniProtKB-EC"/>
</dbReference>
<reference evidence="8 9" key="1">
    <citation type="submission" date="2013-01" db="EMBL/GenBank/DDBJ databases">
        <authorList>
            <person name="Fiebig A."/>
            <person name="Goeker M."/>
            <person name="Klenk H.-P.P."/>
        </authorList>
    </citation>
    <scope>NUCLEOTIDE SEQUENCE [LARGE SCALE GENOMIC DNA]</scope>
    <source>
        <strain evidence="8 9">DSM 24838</strain>
    </source>
</reference>
<dbReference type="PANTHER" id="PTHR11985:SF15">
    <property type="entry name" value="GLYCEROL-3-PHOSPHATE DEHYDROGENASE, MITOCHONDRIAL"/>
    <property type="match status" value="1"/>
</dbReference>
<dbReference type="PRINTS" id="PR01001">
    <property type="entry name" value="FADG3PDH"/>
</dbReference>
<dbReference type="InterPro" id="IPR038299">
    <property type="entry name" value="DAO_C_sf"/>
</dbReference>
<name>A0A0D0NP08_9RHOB</name>
<evidence type="ECO:0000256" key="2">
    <source>
        <dbReference type="ARBA" id="ARBA00007330"/>
    </source>
</evidence>
<dbReference type="STRING" id="1123501.Wenmar_01595"/>
<dbReference type="RefSeq" id="WP_018301042.1">
    <property type="nucleotide sequence ID" value="NZ_KB902276.1"/>
</dbReference>
<proteinExistence type="inferred from homology"/>
<dbReference type="EC" id="1.1.5.3" evidence="8"/>
<organism evidence="8 9">
    <name type="scientific">Wenxinia marina DSM 24838</name>
    <dbReference type="NCBI Taxonomy" id="1123501"/>
    <lineage>
        <taxon>Bacteria</taxon>
        <taxon>Pseudomonadati</taxon>
        <taxon>Pseudomonadota</taxon>
        <taxon>Alphaproteobacteria</taxon>
        <taxon>Rhodobacterales</taxon>
        <taxon>Roseobacteraceae</taxon>
        <taxon>Wenxinia</taxon>
    </lineage>
</organism>
<gene>
    <name evidence="8" type="ORF">Wenmar_01595</name>
</gene>
<evidence type="ECO:0000256" key="5">
    <source>
        <dbReference type="ARBA" id="ARBA00023002"/>
    </source>
</evidence>
<dbReference type="Gene3D" id="1.10.8.870">
    <property type="entry name" value="Alpha-glycerophosphate oxidase, cap domain"/>
    <property type="match status" value="1"/>
</dbReference>
<evidence type="ECO:0000256" key="3">
    <source>
        <dbReference type="ARBA" id="ARBA00022630"/>
    </source>
</evidence>
<dbReference type="OrthoDB" id="9766796at2"/>
<keyword evidence="3" id="KW-0285">Flavoprotein</keyword>
<evidence type="ECO:0000313" key="8">
    <source>
        <dbReference type="EMBL" id="KIQ70025.1"/>
    </source>
</evidence>
<accession>A0A0D0NP08</accession>
<comment type="caution">
    <text evidence="8">The sequence shown here is derived from an EMBL/GenBank/DDBJ whole genome shotgun (WGS) entry which is preliminary data.</text>
</comment>
<dbReference type="GO" id="GO:0046168">
    <property type="term" value="P:glycerol-3-phosphate catabolic process"/>
    <property type="evidence" value="ECO:0007669"/>
    <property type="project" value="TreeGrafter"/>
</dbReference>
<comment type="cofactor">
    <cofactor evidence="1">
        <name>FAD</name>
        <dbReference type="ChEBI" id="CHEBI:57692"/>
    </cofactor>
</comment>
<comment type="similarity">
    <text evidence="2">Belongs to the FAD-dependent glycerol-3-phosphate dehydrogenase family.</text>
</comment>
<dbReference type="InterPro" id="IPR000447">
    <property type="entry name" value="G3P_DH_FAD-dep"/>
</dbReference>
<dbReference type="Gene3D" id="3.30.9.10">
    <property type="entry name" value="D-Amino Acid Oxidase, subunit A, domain 2"/>
    <property type="match status" value="1"/>
</dbReference>
<evidence type="ECO:0000259" key="6">
    <source>
        <dbReference type="Pfam" id="PF01266"/>
    </source>
</evidence>
<dbReference type="Proteomes" id="UP000035100">
    <property type="component" value="Unassembled WGS sequence"/>
</dbReference>
<keyword evidence="9" id="KW-1185">Reference proteome</keyword>
<dbReference type="PANTHER" id="PTHR11985">
    <property type="entry name" value="GLYCEROL-3-PHOSPHATE DEHYDROGENASE"/>
    <property type="match status" value="1"/>
</dbReference>
<dbReference type="PATRIC" id="fig|1123501.6.peg.1688"/>
<dbReference type="EMBL" id="AONG01000008">
    <property type="protein sequence ID" value="KIQ70025.1"/>
    <property type="molecule type" value="Genomic_DNA"/>
</dbReference>
<feature type="domain" description="Alpha-glycerophosphate oxidase C-terminal" evidence="7">
    <location>
        <begin position="408"/>
        <end position="529"/>
    </location>
</feature>
<dbReference type="InterPro" id="IPR036188">
    <property type="entry name" value="FAD/NAD-bd_sf"/>
</dbReference>
<dbReference type="Pfam" id="PF01266">
    <property type="entry name" value="DAO"/>
    <property type="match status" value="1"/>
</dbReference>
<dbReference type="InterPro" id="IPR031656">
    <property type="entry name" value="DAO_C"/>
</dbReference>
<dbReference type="Pfam" id="PF16901">
    <property type="entry name" value="DAO_C"/>
    <property type="match status" value="1"/>
</dbReference>
<sequence length="551" mass="59521">MSAERDRFDAVIVGAGVNGAGLFRDLCAQGLRCLIVEKADFGAGTSSAPSRMIHGGLKYLETGEFGLVAQSTLERNLLLRNAPHTVTPLQTVIPIFSWTKGVGAALKTLFGAKGAARSRGALLIEAGLTIYDLLGLRARVMPRHRLRGRARSLRTLPSLTDRIVASAAYWDARVRAPERMVWELVADGLSLSPSSEALTRTSVAGIEDGALVLEGEDGRRLVRTSFVANAAGPWIDRVNAALGAPSKLIGGTKGSHLLLDMPDLVAELDGRMIYFEADDGRILLVYPHLGRILAGTTDIPAGDPDGVRCEEDEVAYILTRLKALMPGREFGRERIVYAYSGIRPLPASDAKVPGLISRDHSAPVVEPAEGRPFAIVSLVGGKWTTFRGFAEEVADLALKRLGKVRRRTTRDLPVGGGRDFPREAAARARWIATAARTSGLPEARVDELLTRYGTVAKAIAREGASPSLPDRIDHSEAEIAWIARHEHVRHLSDIVLRRTTLAMGGPLSRRDLVRMAEIAGGVLGWDADRQAAEVAELAERLEGPQRMPLGR</sequence>
<dbReference type="SUPFAM" id="SSF51905">
    <property type="entry name" value="FAD/NAD(P)-binding domain"/>
    <property type="match status" value="1"/>
</dbReference>
<dbReference type="AlphaFoldDB" id="A0A0D0NP08"/>
<keyword evidence="5 8" id="KW-0560">Oxidoreductase</keyword>
<evidence type="ECO:0000313" key="9">
    <source>
        <dbReference type="Proteomes" id="UP000035100"/>
    </source>
</evidence>
<dbReference type="eggNOG" id="COG0578">
    <property type="taxonomic scope" value="Bacteria"/>
</dbReference>
<dbReference type="Gene3D" id="3.50.50.60">
    <property type="entry name" value="FAD/NAD(P)-binding domain"/>
    <property type="match status" value="1"/>
</dbReference>
<evidence type="ECO:0000259" key="7">
    <source>
        <dbReference type="Pfam" id="PF16901"/>
    </source>
</evidence>
<evidence type="ECO:0000256" key="4">
    <source>
        <dbReference type="ARBA" id="ARBA00022827"/>
    </source>
</evidence>
<protein>
    <submittedName>
        <fullName evidence="8">Glycerol-3-phosphate dehydrogenase</fullName>
        <ecNumber evidence="8">1.1.5.3</ecNumber>
    </submittedName>
</protein>